<accession>A0A022KXD6</accession>
<evidence type="ECO:0000313" key="3">
    <source>
        <dbReference type="Proteomes" id="UP000019754"/>
    </source>
</evidence>
<comment type="caution">
    <text evidence="2">The sequence shown here is derived from an EMBL/GenBank/DDBJ whole genome shotgun (WGS) entry which is preliminary data.</text>
</comment>
<organism evidence="2 3">
    <name type="scientific">Brachybacterium muris UCD-AY4</name>
    <dbReference type="NCBI Taxonomy" id="1249481"/>
    <lineage>
        <taxon>Bacteria</taxon>
        <taxon>Bacillati</taxon>
        <taxon>Actinomycetota</taxon>
        <taxon>Actinomycetes</taxon>
        <taxon>Micrococcales</taxon>
        <taxon>Dermabacteraceae</taxon>
        <taxon>Brachybacterium</taxon>
    </lineage>
</organism>
<proteinExistence type="predicted"/>
<dbReference type="Gene3D" id="4.10.1260.10">
    <property type="entry name" value="Scaffolding protein gpD of bacteriophage procapsid"/>
    <property type="match status" value="1"/>
</dbReference>
<gene>
    <name evidence="2" type="ORF">D641_0114935</name>
</gene>
<dbReference type="InterPro" id="IPR003513">
    <property type="entry name" value="Phage_B"/>
</dbReference>
<feature type="compositionally biased region" description="Polar residues" evidence="1">
    <location>
        <begin position="1"/>
        <end position="23"/>
    </location>
</feature>
<dbReference type="HOGENOM" id="CLU_089819_1_0_11"/>
<evidence type="ECO:0000256" key="1">
    <source>
        <dbReference type="SAM" id="MobiDB-lite"/>
    </source>
</evidence>
<keyword evidence="3" id="KW-1185">Reference proteome</keyword>
<name>A0A022KXD6_9MICO</name>
<feature type="compositionally biased region" description="Basic and acidic residues" evidence="1">
    <location>
        <begin position="24"/>
        <end position="36"/>
    </location>
</feature>
<dbReference type="Proteomes" id="UP000019754">
    <property type="component" value="Unassembled WGS sequence"/>
</dbReference>
<evidence type="ECO:0000313" key="2">
    <source>
        <dbReference type="EMBL" id="EYT47601.1"/>
    </source>
</evidence>
<dbReference type="STRING" id="1249481.D641_0114935"/>
<dbReference type="InterPro" id="IPR038149">
    <property type="entry name" value="Phage_B_sf"/>
</dbReference>
<feature type="region of interest" description="Disordered" evidence="1">
    <location>
        <begin position="1"/>
        <end position="64"/>
    </location>
</feature>
<dbReference type="AlphaFoldDB" id="A0A022KXD6"/>
<reference evidence="2 3" key="1">
    <citation type="journal article" date="2013" name="Genome Announc.">
        <title>Draft genome sequence of an Actinobacterium, Brachybacterium muris strain UCD-AY4.</title>
        <authorList>
            <person name="Lo J.R."/>
            <person name="Lang J.M."/>
            <person name="Darling A.E."/>
            <person name="Eisen J.A."/>
            <person name="Coil D.A."/>
        </authorList>
    </citation>
    <scope>NUCLEOTIDE SEQUENCE [LARGE SCALE GENOMIC DNA]</scope>
    <source>
        <strain evidence="2 3">UCD-AY4</strain>
    </source>
</reference>
<feature type="compositionally biased region" description="Basic and acidic residues" evidence="1">
    <location>
        <begin position="48"/>
        <end position="64"/>
    </location>
</feature>
<protein>
    <submittedName>
        <fullName evidence="2">Internal scaffolding protein</fullName>
    </submittedName>
</protein>
<dbReference type="SMR" id="A0A022KXD6"/>
<dbReference type="EMBL" id="AORC01000032">
    <property type="protein sequence ID" value="EYT47601.1"/>
    <property type="molecule type" value="Genomic_DNA"/>
</dbReference>
<dbReference type="Pfam" id="PF02304">
    <property type="entry name" value="Phage_B"/>
    <property type="match status" value="1"/>
</dbReference>
<sequence length="120" mass="13843">MEQLTKNQAVATSQEAVQNQNEPQLRDENAHNDKSVHGVLNPTYQAGLRRDAVQPDIEAERKKRDEIEAGKSYCSRRFGGATCDDKSAQIYARFDKNDWRIQPAEFYRFHDAEVNTFGYF</sequence>